<proteinExistence type="predicted"/>
<dbReference type="KEGG" id="haa:A5892_14235"/>
<evidence type="ECO:0000256" key="2">
    <source>
        <dbReference type="SAM" id="SignalP"/>
    </source>
</evidence>
<feature type="chain" id="PRO_5008004705" description="DUF4168 domain-containing protein" evidence="2">
    <location>
        <begin position="20"/>
        <end position="130"/>
    </location>
</feature>
<feature type="signal peptide" evidence="2">
    <location>
        <begin position="1"/>
        <end position="19"/>
    </location>
</feature>
<dbReference type="InterPro" id="IPR025433">
    <property type="entry name" value="DUF4168"/>
</dbReference>
<evidence type="ECO:0000259" key="3">
    <source>
        <dbReference type="Pfam" id="PF13767"/>
    </source>
</evidence>
<evidence type="ECO:0000313" key="5">
    <source>
        <dbReference type="Proteomes" id="UP000077875"/>
    </source>
</evidence>
<dbReference type="Pfam" id="PF13767">
    <property type="entry name" value="DUF4168"/>
    <property type="match status" value="1"/>
</dbReference>
<feature type="region of interest" description="Disordered" evidence="1">
    <location>
        <begin position="29"/>
        <end position="51"/>
    </location>
</feature>
<reference evidence="4 5" key="1">
    <citation type="submission" date="2016-04" db="EMBL/GenBank/DDBJ databases">
        <title>Complete Genome Sequence of Halotalea alkalilenta IHB B 13600.</title>
        <authorList>
            <person name="Swarnkar M.K."/>
            <person name="Sharma A."/>
            <person name="Kaushal K."/>
            <person name="Soni R."/>
            <person name="Rana S."/>
            <person name="Singh A.K."/>
            <person name="Gulati A."/>
        </authorList>
    </citation>
    <scope>NUCLEOTIDE SEQUENCE [LARGE SCALE GENOMIC DNA]</scope>
    <source>
        <strain evidence="4 5">IHB B 13600</strain>
    </source>
</reference>
<organism evidence="4 5">
    <name type="scientific">Halotalea alkalilenta</name>
    <dbReference type="NCBI Taxonomy" id="376489"/>
    <lineage>
        <taxon>Bacteria</taxon>
        <taxon>Pseudomonadati</taxon>
        <taxon>Pseudomonadota</taxon>
        <taxon>Gammaproteobacteria</taxon>
        <taxon>Oceanospirillales</taxon>
        <taxon>Halomonadaceae</taxon>
        <taxon>Halotalea</taxon>
    </lineage>
</organism>
<protein>
    <recommendedName>
        <fullName evidence="3">DUF4168 domain-containing protein</fullName>
    </recommendedName>
</protein>
<dbReference type="EMBL" id="CP015243">
    <property type="protein sequence ID" value="ANF58488.1"/>
    <property type="molecule type" value="Genomic_DNA"/>
</dbReference>
<sequence length="130" mass="13967">MKRTTAIISATLLTTGAVAAPAVFAQEAAPQSGAAAQSAPAQQNFSDQQLQDFASASQEIASISQSYTDRLQSAGSDEDQVRQVREEANEKMVQAVQDSGLQVEEFNQIGQAIQQDPELLQRVQAMVQEQ</sequence>
<evidence type="ECO:0000313" key="4">
    <source>
        <dbReference type="EMBL" id="ANF58488.1"/>
    </source>
</evidence>
<dbReference type="STRING" id="376489.A5892_14235"/>
<keyword evidence="5" id="KW-1185">Reference proteome</keyword>
<feature type="compositionally biased region" description="Low complexity" evidence="1">
    <location>
        <begin position="29"/>
        <end position="43"/>
    </location>
</feature>
<evidence type="ECO:0000256" key="1">
    <source>
        <dbReference type="SAM" id="MobiDB-lite"/>
    </source>
</evidence>
<keyword evidence="2" id="KW-0732">Signal</keyword>
<feature type="domain" description="DUF4168" evidence="3">
    <location>
        <begin position="46"/>
        <end position="123"/>
    </location>
</feature>
<accession>A0A172YGU3</accession>
<dbReference type="RefSeq" id="WP_064123359.1">
    <property type="nucleotide sequence ID" value="NZ_CP015243.1"/>
</dbReference>
<gene>
    <name evidence="4" type="ORF">A5892_14235</name>
</gene>
<dbReference type="AlphaFoldDB" id="A0A172YGU3"/>
<dbReference type="Proteomes" id="UP000077875">
    <property type="component" value="Chromosome"/>
</dbReference>
<name>A0A172YGU3_9GAMM</name>